<dbReference type="CDD" id="cd02511">
    <property type="entry name" value="Beta4Glucosyltransferase"/>
    <property type="match status" value="1"/>
</dbReference>
<gene>
    <name evidence="2" type="ORF">SH1V18_32910</name>
</gene>
<sequence>MDRLSIIIKGKETQLIKYVELLKPLLINPDTELILINNEIEKVDIPYDYSILKFANEYNNFEEYCLTSCIGEKIILIEEGMRLTPDIIDSITKALDRNDHFNISVNHKTYLVEDKAIFFNNEQIFVHHRGTKGFSRYVDLTIEDYRLIDMHNVDIDRNIKSLLDVKYLKELFSWYKNYILTTDHNIQLRFHTALEKHKLSLDNENKWMLEDLFINSDIDNLYTKYLQTKKLQRTDIIEFNKSINENFTNNIISKNLYYSWFIRDSLIDMSIPDYMIRIDTELQKSIIYYLLENDKDSQEYIYNFIMNTASEFKINDEEKLVTYLIIIKNYMDNVSSTSLNSKTNNQLLQLLNLYVYCFNIYLDNYVPKYNIYGEDKFISMYNDAQLLIKEKKVAEAISILMDICTTYQQKTKILYYYIQKLKLANNYYPYVLSICMIVKDEEKNIARCLHSLKPLVDAELAEFVIVDTGSTDNTVEIAKKYTDNILYYKWTGHFSDARNYSILFARGEYIMIMDADEEFQPKELNKLIDTFTKTDYRTYNTFTLRILSYTNTELTNYTGLTQSRIFRNDGEFYYYNAVHNQPKSSLPVKSLDIEFLHYGYIMTDGIREKKFARTGTLLKKELEKDPYNLYFRCQLSSSYGMYGDIVSAVKQVDIYMRIIKDNNMINDLIFMYYNNAIALYMNIGRYDDAEAVCDRGLTYKPDFIDFIYYKAYILFTKGNYESSIVFFTKYLMLLQNYFKLKIANDPRYNFYTIANKETAIRLIIVSNYRLKKYEDCVAIINQIKNNDTLFNCIHEIINSYYYTNRYVEIANFYNNAILSGDEAIKSIFKFFLLDNLHDSDTEQSEKCLSALSSNHVDEALLNEIRKKLRMTYFPDVIDSLDMVNKYDINGIDFECASKVLKSIIPILNSTKTASTNMTEIYLIKRAVRVILHRAKEMVVSNILTVDKLKSIFQKYMELTSIIISQKKLNLLEDKEIRFITEMNLALSDDTDDEYKIYHAKKAVHNYNEMNYIIDIIFNDTLNKTPTSKVKMSAQDYSSEADKLINNKSLHEAEKCLLTGIENYPDNSDIFSRLCKLYSKKNDTKKLIEIYSKFRMINPNINIDHREFIPHKSLDNIKDIKVLQGTMDLTKKTSNIAEILNSKGINTKILNYVNNYTYNNPDYKLDLNKFSSPNDMLKPTIEAASKIIPNFDVFHFHYLKSLTLNYSDLVVLKELNKKIFMNVWGRDALLSYRAAQYNPYVEINLQADEHIRSILEKISKYIPCCIVSNAELIEHVKDYFEKVEHINMMVDIDKYVPNNESQNIPNRNFTIIHTPSLVSDTQSIIKAVENLKQKYDLNFYQMQEMSSENVINDIPKADLIIDQITQGTYSHLAIESMALERPVISWVSDYMKDKYPKDLPVISATPENIEEKLAYILDNRDMLRNVGIEGREYVKKYHNSHIEINKLIDLYTKNKELPLIKDFKKN</sequence>
<dbReference type="InterPro" id="IPR019734">
    <property type="entry name" value="TPR_rpt"/>
</dbReference>
<dbReference type="RefSeq" id="WP_281817307.1">
    <property type="nucleotide sequence ID" value="NZ_BRLB01000012.1"/>
</dbReference>
<organism evidence="2 3">
    <name type="scientific">Vallitalea longa</name>
    <dbReference type="NCBI Taxonomy" id="2936439"/>
    <lineage>
        <taxon>Bacteria</taxon>
        <taxon>Bacillati</taxon>
        <taxon>Bacillota</taxon>
        <taxon>Clostridia</taxon>
        <taxon>Lachnospirales</taxon>
        <taxon>Vallitaleaceae</taxon>
        <taxon>Vallitalea</taxon>
    </lineage>
</organism>
<dbReference type="Gene3D" id="3.90.550.10">
    <property type="entry name" value="Spore Coat Polysaccharide Biosynthesis Protein SpsA, Chain A"/>
    <property type="match status" value="1"/>
</dbReference>
<name>A0A9W6DF31_9FIRM</name>
<evidence type="ECO:0000313" key="2">
    <source>
        <dbReference type="EMBL" id="GKX30811.1"/>
    </source>
</evidence>
<accession>A0A9W6DF31</accession>
<proteinExistence type="predicted"/>
<dbReference type="SUPFAM" id="SSF53756">
    <property type="entry name" value="UDP-Glycosyltransferase/glycogen phosphorylase"/>
    <property type="match status" value="1"/>
</dbReference>
<dbReference type="Pfam" id="PF00535">
    <property type="entry name" value="Glycos_transf_2"/>
    <property type="match status" value="1"/>
</dbReference>
<dbReference type="InterPro" id="IPR001173">
    <property type="entry name" value="Glyco_trans_2-like"/>
</dbReference>
<keyword evidence="3" id="KW-1185">Reference proteome</keyword>
<dbReference type="SUPFAM" id="SSF48452">
    <property type="entry name" value="TPR-like"/>
    <property type="match status" value="2"/>
</dbReference>
<protein>
    <recommendedName>
        <fullName evidence="1">Glycosyltransferase 2-like domain-containing protein</fullName>
    </recommendedName>
</protein>
<dbReference type="InterPro" id="IPR029044">
    <property type="entry name" value="Nucleotide-diphossugar_trans"/>
</dbReference>
<evidence type="ECO:0000313" key="3">
    <source>
        <dbReference type="Proteomes" id="UP001144256"/>
    </source>
</evidence>
<dbReference type="SMART" id="SM00028">
    <property type="entry name" value="TPR"/>
    <property type="match status" value="3"/>
</dbReference>
<evidence type="ECO:0000259" key="1">
    <source>
        <dbReference type="Pfam" id="PF00535"/>
    </source>
</evidence>
<comment type="caution">
    <text evidence="2">The sequence shown here is derived from an EMBL/GenBank/DDBJ whole genome shotgun (WGS) entry which is preliminary data.</text>
</comment>
<dbReference type="PANTHER" id="PTHR43630">
    <property type="entry name" value="POLY-BETA-1,6-N-ACETYL-D-GLUCOSAMINE SYNTHASE"/>
    <property type="match status" value="1"/>
</dbReference>
<dbReference type="EMBL" id="BRLB01000012">
    <property type="protein sequence ID" value="GKX30811.1"/>
    <property type="molecule type" value="Genomic_DNA"/>
</dbReference>
<reference evidence="2" key="1">
    <citation type="submission" date="2022-06" db="EMBL/GenBank/DDBJ databases">
        <title>Vallitalea longa sp. nov., an anaerobic bacterium isolated from marine sediment.</title>
        <authorList>
            <person name="Hirano S."/>
            <person name="Terahara T."/>
            <person name="Mori K."/>
            <person name="Hamada M."/>
            <person name="Matsumoto R."/>
            <person name="Kobayashi T."/>
        </authorList>
    </citation>
    <scope>NUCLEOTIDE SEQUENCE</scope>
    <source>
        <strain evidence="2">SH18-1</strain>
    </source>
</reference>
<dbReference type="InterPro" id="IPR011990">
    <property type="entry name" value="TPR-like_helical_dom_sf"/>
</dbReference>
<dbReference type="Gene3D" id="1.25.40.10">
    <property type="entry name" value="Tetratricopeptide repeat domain"/>
    <property type="match status" value="2"/>
</dbReference>
<dbReference type="SUPFAM" id="SSF53448">
    <property type="entry name" value="Nucleotide-diphospho-sugar transferases"/>
    <property type="match status" value="1"/>
</dbReference>
<dbReference type="PANTHER" id="PTHR43630:SF2">
    <property type="entry name" value="GLYCOSYLTRANSFERASE"/>
    <property type="match status" value="1"/>
</dbReference>
<feature type="domain" description="Glycosyltransferase 2-like" evidence="1">
    <location>
        <begin position="433"/>
        <end position="537"/>
    </location>
</feature>
<dbReference type="Proteomes" id="UP001144256">
    <property type="component" value="Unassembled WGS sequence"/>
</dbReference>